<dbReference type="SMART" id="SM00912">
    <property type="entry name" value="Haemagg_act"/>
    <property type="match status" value="1"/>
</dbReference>
<evidence type="ECO:0000259" key="2">
    <source>
        <dbReference type="SMART" id="SM00912"/>
    </source>
</evidence>
<dbReference type="EMBL" id="RSCL01000001">
    <property type="protein sequence ID" value="RUT09692.1"/>
    <property type="molecule type" value="Genomic_DNA"/>
</dbReference>
<evidence type="ECO:0000256" key="1">
    <source>
        <dbReference type="SAM" id="Phobius"/>
    </source>
</evidence>
<name>A0A3S1AUJ0_9CYAN</name>
<feature type="transmembrane region" description="Helical" evidence="1">
    <location>
        <begin position="26"/>
        <end position="46"/>
    </location>
</feature>
<gene>
    <name evidence="3" type="ORF">DSM106972_001870</name>
</gene>
<keyword evidence="4" id="KW-1185">Reference proteome</keyword>
<dbReference type="OrthoDB" id="524782at2"/>
<organism evidence="3 4">
    <name type="scientific">Dulcicalothrix desertica PCC 7102</name>
    <dbReference type="NCBI Taxonomy" id="232991"/>
    <lineage>
        <taxon>Bacteria</taxon>
        <taxon>Bacillati</taxon>
        <taxon>Cyanobacteriota</taxon>
        <taxon>Cyanophyceae</taxon>
        <taxon>Nostocales</taxon>
        <taxon>Calotrichaceae</taxon>
        <taxon>Dulcicalothrix</taxon>
    </lineage>
</organism>
<dbReference type="InterPro" id="IPR008638">
    <property type="entry name" value="FhaB/CdiA-like_TPS"/>
</dbReference>
<reference evidence="3" key="2">
    <citation type="journal article" date="2019" name="Genome Biol. Evol.">
        <title>Day and night: Metabolic profiles and evolutionary relationships of six axenic non-marine cyanobacteria.</title>
        <authorList>
            <person name="Will S.E."/>
            <person name="Henke P."/>
            <person name="Boedeker C."/>
            <person name="Huang S."/>
            <person name="Brinkmann H."/>
            <person name="Rohde M."/>
            <person name="Jarek M."/>
            <person name="Friedl T."/>
            <person name="Seufert S."/>
            <person name="Schumacher M."/>
            <person name="Overmann J."/>
            <person name="Neumann-Schaal M."/>
            <person name="Petersen J."/>
        </authorList>
    </citation>
    <scope>NUCLEOTIDE SEQUENCE [LARGE SCALE GENOMIC DNA]</scope>
    <source>
        <strain evidence="3">PCC 7102</strain>
    </source>
</reference>
<proteinExistence type="predicted"/>
<sequence length="795" mass="82109">MGAKLLIYALQPTIDTFITATMMKHLFWAFVIGINGTIVFTGYSAVAQITPDSTLPNNSNVKLENNTLNITGGTQAGANLFHSFQEFSVTTGNTAHFQNNPDIQNIISRVTGSNISNINGLIKANGAANLFLINHKGIIFGENAKLEIGGSFTATAASGVKFGDSLEFSAKNPLATPLLSVNVPIGLQYGSNPGDIEVKLANLQVNPGKTLTLTGASVNINGGKLLAPSGRVELGDTAAQTNVLLSNFAEVNVLGDNGGSIAINARSVELAGQSTLQAGIGQGLGSVDSKAFNIDINAIKDVYLKDGSRVRNTVEPDATGQAGDININTGGSLYVKSAALISASIYGKGLAGNIRINALGTVSFDGGNNTSATTVGSGINLEGIGSGGDTNITADSFSVTNGAALTSFALGSGNAGNITINAKNDVLLSNVARRERFSNASGIYTSIASPTSVGNGGDINIRAASLEVSKGARLSARTFGQGDAGNININVRKGILFDGVGLRGPSGAFTSVEPTGIGNAGNVNITSQTLRVMNGAQLFSSSKGKGAAGNLGINADFIRLDNQGAITSDTVGGRGNIDLNAKDLILHRNSNITTNATGSNNIGGNIKINTINLVGIPEDNSDISANSIDFRGGNVTINTTGLFGLQFRDAPTNMSDITASGANSQLNGTVRINRPEVDPTSGLIELPVNIVDHSYLIAQSCPVKRGNTFIITGRGGLPVSPNAMLRNNQTASIDWVTTNDLVSNQKDTNYKEQLIKPEISEADNWVISNSGEVMLIASASKDIHGHFISSAVCPL</sequence>
<dbReference type="Proteomes" id="UP000271624">
    <property type="component" value="Unassembled WGS sequence"/>
</dbReference>
<protein>
    <recommendedName>
        <fullName evidence="2">Filamentous haemagglutinin FhaB/tRNA nuclease CdiA-like TPS domain-containing protein</fullName>
    </recommendedName>
</protein>
<dbReference type="InterPro" id="IPR012334">
    <property type="entry name" value="Pectin_lyas_fold"/>
</dbReference>
<dbReference type="SUPFAM" id="SSF51126">
    <property type="entry name" value="Pectin lyase-like"/>
    <property type="match status" value="2"/>
</dbReference>
<dbReference type="Pfam" id="PF05860">
    <property type="entry name" value="TPS"/>
    <property type="match status" value="1"/>
</dbReference>
<dbReference type="InterPro" id="IPR011050">
    <property type="entry name" value="Pectin_lyase_fold/virulence"/>
</dbReference>
<dbReference type="RefSeq" id="WP_127077982.1">
    <property type="nucleotide sequence ID" value="NZ_RSCL01000001.1"/>
</dbReference>
<keyword evidence="1" id="KW-0472">Membrane</keyword>
<dbReference type="NCBIfam" id="TIGR01901">
    <property type="entry name" value="adhes_NPXG"/>
    <property type="match status" value="1"/>
</dbReference>
<accession>A0A3S1AUJ0</accession>
<evidence type="ECO:0000313" key="3">
    <source>
        <dbReference type="EMBL" id="RUT09692.1"/>
    </source>
</evidence>
<dbReference type="AlphaFoldDB" id="A0A3S1AUJ0"/>
<comment type="caution">
    <text evidence="3">The sequence shown here is derived from an EMBL/GenBank/DDBJ whole genome shotgun (WGS) entry which is preliminary data.</text>
</comment>
<keyword evidence="1" id="KW-0812">Transmembrane</keyword>
<keyword evidence="1" id="KW-1133">Transmembrane helix</keyword>
<reference evidence="3" key="1">
    <citation type="submission" date="2018-12" db="EMBL/GenBank/DDBJ databases">
        <authorList>
            <person name="Will S."/>
            <person name="Neumann-Schaal M."/>
            <person name="Henke P."/>
        </authorList>
    </citation>
    <scope>NUCLEOTIDE SEQUENCE</scope>
    <source>
        <strain evidence="3">PCC 7102</strain>
    </source>
</reference>
<feature type="domain" description="Filamentous haemagglutinin FhaB/tRNA nuclease CdiA-like TPS" evidence="2">
    <location>
        <begin position="52"/>
        <end position="163"/>
    </location>
</feature>
<dbReference type="Gene3D" id="2.160.20.10">
    <property type="entry name" value="Single-stranded right-handed beta-helix, Pectin lyase-like"/>
    <property type="match status" value="2"/>
</dbReference>
<evidence type="ECO:0000313" key="4">
    <source>
        <dbReference type="Proteomes" id="UP000271624"/>
    </source>
</evidence>